<feature type="region of interest" description="Disordered" evidence="1">
    <location>
        <begin position="328"/>
        <end position="448"/>
    </location>
</feature>
<sequence>MLHNALFGASDSDDSEGQGSPQASGGSADVAHPGSAHQQAHEKPIQRDIPGLMDPHTNIDDQIFGSSSDDEQLPGDQNQKGGASPSLDYHREAGASRPEPAVPEEQGDVFGELDSEEDQLEEGDEGGEPREGGFATGPPLQLEAALLPPFRSDELHLMRTSNILSIEPKHFSPEQFREDEGPDFDPDRSLGHLNVVRWRYVRDKHGDRIPQSNSRMVRWSDGSWSLLVGDEMLDASKQDIGVNQQYVFVRHQGQSSGQGIIQGQAKLSSRMGFQPSSLKSQSHLQLKAALERKHRQGDRLVQRVAALRDPQSELEARGKMMEMRIKGREMMKKQQQRSMQRFNMGPQAPGRLSRDFLEADDDDDDEYDAERRTRASQQRYDEEAEARAEKRILSSKKGGFESSATGKRKKQQSPDEDSEEPSPDDSDEEAAKPRKKRVMLSSDDEDDA</sequence>
<dbReference type="InterPro" id="IPR007149">
    <property type="entry name" value="Leo1"/>
</dbReference>
<dbReference type="PANTHER" id="PTHR23146:SF0">
    <property type="entry name" value="RNA POLYMERASE-ASSOCIATED PROTEIN LEO1"/>
    <property type="match status" value="1"/>
</dbReference>
<name>A0A061QXA3_9CHLO</name>
<protein>
    <submittedName>
        <fullName evidence="2">RNA polymerase-associated protein LEO1</fullName>
    </submittedName>
</protein>
<feature type="compositionally biased region" description="Acidic residues" evidence="1">
    <location>
        <begin position="414"/>
        <end position="428"/>
    </location>
</feature>
<feature type="compositionally biased region" description="Basic and acidic residues" evidence="1">
    <location>
        <begin position="369"/>
        <end position="392"/>
    </location>
</feature>
<dbReference type="PANTHER" id="PTHR23146">
    <property type="entry name" value="LEO1 PROTEIN"/>
    <property type="match status" value="1"/>
</dbReference>
<feature type="compositionally biased region" description="Acidic residues" evidence="1">
    <location>
        <begin position="105"/>
        <end position="126"/>
    </location>
</feature>
<reference evidence="2" key="1">
    <citation type="submission" date="2014-05" db="EMBL/GenBank/DDBJ databases">
        <title>The transcriptome of the halophilic microalga Tetraselmis sp. GSL018 isolated from the Great Salt Lake, Utah.</title>
        <authorList>
            <person name="Jinkerson R.E."/>
            <person name="D'Adamo S."/>
            <person name="Posewitz M.C."/>
        </authorList>
    </citation>
    <scope>NUCLEOTIDE SEQUENCE</scope>
    <source>
        <strain evidence="2">GSL018</strain>
    </source>
</reference>
<evidence type="ECO:0000256" key="1">
    <source>
        <dbReference type="SAM" id="MobiDB-lite"/>
    </source>
</evidence>
<dbReference type="GO" id="GO:0016593">
    <property type="term" value="C:Cdc73/Paf1 complex"/>
    <property type="evidence" value="ECO:0007669"/>
    <property type="project" value="InterPro"/>
</dbReference>
<feature type="region of interest" description="Disordered" evidence="1">
    <location>
        <begin position="1"/>
        <end position="138"/>
    </location>
</feature>
<organism evidence="2">
    <name type="scientific">Tetraselmis sp. GSL018</name>
    <dbReference type="NCBI Taxonomy" id="582737"/>
    <lineage>
        <taxon>Eukaryota</taxon>
        <taxon>Viridiplantae</taxon>
        <taxon>Chlorophyta</taxon>
        <taxon>core chlorophytes</taxon>
        <taxon>Chlorodendrophyceae</taxon>
        <taxon>Chlorodendrales</taxon>
        <taxon>Chlorodendraceae</taxon>
        <taxon>Tetraselmis</taxon>
    </lineage>
</organism>
<dbReference type="GO" id="GO:0006368">
    <property type="term" value="P:transcription elongation by RNA polymerase II"/>
    <property type="evidence" value="ECO:0007669"/>
    <property type="project" value="InterPro"/>
</dbReference>
<feature type="compositionally biased region" description="Low complexity" evidence="1">
    <location>
        <begin position="17"/>
        <end position="28"/>
    </location>
</feature>
<dbReference type="AlphaFoldDB" id="A0A061QXA3"/>
<evidence type="ECO:0000313" key="2">
    <source>
        <dbReference type="EMBL" id="JAC65297.1"/>
    </source>
</evidence>
<feature type="compositionally biased region" description="Acidic residues" evidence="1">
    <location>
        <begin position="358"/>
        <end position="368"/>
    </location>
</feature>
<gene>
    <name evidence="2" type="primary">LEO1</name>
    <name evidence="2" type="ORF">TSPGSL018_16337</name>
</gene>
<dbReference type="Pfam" id="PF04004">
    <property type="entry name" value="Leo1"/>
    <property type="match status" value="1"/>
</dbReference>
<proteinExistence type="predicted"/>
<dbReference type="EMBL" id="GBEZ01021450">
    <property type="protein sequence ID" value="JAC65297.1"/>
    <property type="molecule type" value="Transcribed_RNA"/>
</dbReference>
<dbReference type="GO" id="GO:1990269">
    <property type="term" value="F:RNA polymerase II C-terminal domain phosphoserine binding"/>
    <property type="evidence" value="ECO:0007669"/>
    <property type="project" value="TreeGrafter"/>
</dbReference>
<accession>A0A061QXA3</accession>
<dbReference type="GO" id="GO:0032968">
    <property type="term" value="P:positive regulation of transcription elongation by RNA polymerase II"/>
    <property type="evidence" value="ECO:0007669"/>
    <property type="project" value="TreeGrafter"/>
</dbReference>